<evidence type="ECO:0000256" key="4">
    <source>
        <dbReference type="ARBA" id="ARBA00022832"/>
    </source>
</evidence>
<comment type="similarity">
    <text evidence="1">Belongs to the thiolase-like superfamily. FabH family.</text>
</comment>
<dbReference type="PANTHER" id="PTHR43091:SF1">
    <property type="entry name" value="BETA-KETOACYL-[ACYL-CARRIER-PROTEIN] SYNTHASE III, CHLOROPLASTIC"/>
    <property type="match status" value="1"/>
</dbReference>
<comment type="caution">
    <text evidence="8">The sequence shown here is derived from an EMBL/GenBank/DDBJ whole genome shotgun (WGS) entry which is preliminary data.</text>
</comment>
<dbReference type="EMBL" id="DVJM01000091">
    <property type="protein sequence ID" value="HIS78642.1"/>
    <property type="molecule type" value="Genomic_DNA"/>
</dbReference>
<dbReference type="GO" id="GO:0016746">
    <property type="term" value="F:acyltransferase activity"/>
    <property type="evidence" value="ECO:0007669"/>
    <property type="project" value="InterPro"/>
</dbReference>
<dbReference type="SUPFAM" id="SSF53901">
    <property type="entry name" value="Thiolase-like"/>
    <property type="match status" value="1"/>
</dbReference>
<evidence type="ECO:0000256" key="5">
    <source>
        <dbReference type="ARBA" id="ARBA00023098"/>
    </source>
</evidence>
<dbReference type="InterPro" id="IPR013747">
    <property type="entry name" value="ACP_syn_III_C"/>
</dbReference>
<reference evidence="8" key="1">
    <citation type="submission" date="2020-10" db="EMBL/GenBank/DDBJ databases">
        <authorList>
            <person name="Gilroy R."/>
        </authorList>
    </citation>
    <scope>NUCLEOTIDE SEQUENCE</scope>
    <source>
        <strain evidence="8">6086</strain>
    </source>
</reference>
<dbReference type="InterPro" id="IPR016039">
    <property type="entry name" value="Thiolase-like"/>
</dbReference>
<keyword evidence="6" id="KW-0275">Fatty acid biosynthesis</keyword>
<dbReference type="Gene3D" id="3.40.47.10">
    <property type="match status" value="1"/>
</dbReference>
<keyword evidence="2" id="KW-0444">Lipid biosynthesis</keyword>
<evidence type="ECO:0000313" key="9">
    <source>
        <dbReference type="Proteomes" id="UP000824141"/>
    </source>
</evidence>
<keyword evidence="5" id="KW-0443">Lipid metabolism</keyword>
<dbReference type="Proteomes" id="UP000824141">
    <property type="component" value="Unassembled WGS sequence"/>
</dbReference>
<accession>A0A9D1FRW4</accession>
<dbReference type="Pfam" id="PF08541">
    <property type="entry name" value="ACP_syn_III_C"/>
    <property type="match status" value="1"/>
</dbReference>
<evidence type="ECO:0000256" key="3">
    <source>
        <dbReference type="ARBA" id="ARBA00022679"/>
    </source>
</evidence>
<evidence type="ECO:0000256" key="6">
    <source>
        <dbReference type="ARBA" id="ARBA00023160"/>
    </source>
</evidence>
<evidence type="ECO:0000313" key="8">
    <source>
        <dbReference type="EMBL" id="HIS78642.1"/>
    </source>
</evidence>
<reference evidence="8" key="2">
    <citation type="journal article" date="2021" name="PeerJ">
        <title>Extensive microbial diversity within the chicken gut microbiome revealed by metagenomics and culture.</title>
        <authorList>
            <person name="Gilroy R."/>
            <person name="Ravi A."/>
            <person name="Getino M."/>
            <person name="Pursley I."/>
            <person name="Horton D.L."/>
            <person name="Alikhan N.F."/>
            <person name="Baker D."/>
            <person name="Gharbi K."/>
            <person name="Hall N."/>
            <person name="Watson M."/>
            <person name="Adriaenssens E.M."/>
            <person name="Foster-Nyarko E."/>
            <person name="Jarju S."/>
            <person name="Secka A."/>
            <person name="Antonio M."/>
            <person name="Oren A."/>
            <person name="Chaudhuri R.R."/>
            <person name="La Ragione R."/>
            <person name="Hildebrand F."/>
            <person name="Pallen M.J."/>
        </authorList>
    </citation>
    <scope>NUCLEOTIDE SEQUENCE</scope>
    <source>
        <strain evidence="8">6086</strain>
    </source>
</reference>
<evidence type="ECO:0000259" key="7">
    <source>
        <dbReference type="Pfam" id="PF08541"/>
    </source>
</evidence>
<dbReference type="AlphaFoldDB" id="A0A9D1FRW4"/>
<keyword evidence="4" id="KW-0276">Fatty acid metabolism</keyword>
<evidence type="ECO:0000256" key="1">
    <source>
        <dbReference type="ARBA" id="ARBA00008642"/>
    </source>
</evidence>
<protein>
    <submittedName>
        <fullName evidence="8">3-oxoacyl-ACP synthase</fullName>
    </submittedName>
</protein>
<keyword evidence="3" id="KW-0808">Transferase</keyword>
<dbReference type="GO" id="GO:0006633">
    <property type="term" value="P:fatty acid biosynthetic process"/>
    <property type="evidence" value="ECO:0007669"/>
    <property type="project" value="UniProtKB-KW"/>
</dbReference>
<evidence type="ECO:0000256" key="2">
    <source>
        <dbReference type="ARBA" id="ARBA00022516"/>
    </source>
</evidence>
<name>A0A9D1FRW4_9FIRM</name>
<feature type="non-terminal residue" evidence="8">
    <location>
        <position position="1"/>
    </location>
</feature>
<dbReference type="PANTHER" id="PTHR43091">
    <property type="entry name" value="3-OXOACYL-[ACYL-CARRIER-PROTEIN] SYNTHASE"/>
    <property type="match status" value="1"/>
</dbReference>
<organism evidence="8 9">
    <name type="scientific">Candidatus Caccousia stercoris</name>
    <dbReference type="NCBI Taxonomy" id="2840723"/>
    <lineage>
        <taxon>Bacteria</taxon>
        <taxon>Bacillati</taxon>
        <taxon>Bacillota</taxon>
        <taxon>Clostridia</taxon>
        <taxon>Eubacteriales</taxon>
        <taxon>Oscillospiraceae</taxon>
        <taxon>Oscillospiraceae incertae sedis</taxon>
        <taxon>Candidatus Caccousia</taxon>
    </lineage>
</organism>
<proteinExistence type="inferred from homology"/>
<feature type="domain" description="Beta-ketoacyl-[acyl-carrier-protein] synthase III C-terminal" evidence="7">
    <location>
        <begin position="1"/>
        <end position="45"/>
    </location>
</feature>
<sequence>GNTSAVSIPLLLDEWNRAGKLKKGQKLVFCAFGAGLTTGTAALDWTL</sequence>
<gene>
    <name evidence="8" type="ORF">IAD03_04645</name>
</gene>